<organism evidence="1 2">
    <name type="scientific">Streptomyces candidus</name>
    <dbReference type="NCBI Taxonomy" id="67283"/>
    <lineage>
        <taxon>Bacteria</taxon>
        <taxon>Bacillati</taxon>
        <taxon>Actinomycetota</taxon>
        <taxon>Actinomycetes</taxon>
        <taxon>Kitasatosporales</taxon>
        <taxon>Streptomycetaceae</taxon>
        <taxon>Streptomyces</taxon>
    </lineage>
</organism>
<protein>
    <submittedName>
        <fullName evidence="1">Acyl-CoA reductase-like NAD-dependent aldehyde dehydrogenase</fullName>
    </submittedName>
</protein>
<evidence type="ECO:0000313" key="2">
    <source>
        <dbReference type="Proteomes" id="UP000540423"/>
    </source>
</evidence>
<dbReference type="AlphaFoldDB" id="A0A7X0HGP2"/>
<proteinExistence type="predicted"/>
<dbReference type="Proteomes" id="UP000540423">
    <property type="component" value="Unassembled WGS sequence"/>
</dbReference>
<gene>
    <name evidence="1" type="ORF">HNQ79_003684</name>
</gene>
<dbReference type="EMBL" id="JACHEM010000009">
    <property type="protein sequence ID" value="MBB6437201.1"/>
    <property type="molecule type" value="Genomic_DNA"/>
</dbReference>
<evidence type="ECO:0000313" key="1">
    <source>
        <dbReference type="EMBL" id="MBB6437201.1"/>
    </source>
</evidence>
<dbReference type="RefSeq" id="WP_185032332.1">
    <property type="nucleotide sequence ID" value="NZ_BNBN01000003.1"/>
</dbReference>
<keyword evidence="2" id="KW-1185">Reference proteome</keyword>
<sequence>MTMQTQETTEAGRTLAALEERVRSGDEAVTADQVEQARGLSRFARLRKDAADRKAEQARTAAATRARAEAIDRAEQLLDAHTLDDIAAQYVAARKALESLVAACEARTAAVDEAARMLSIAAVRDAPGRPDVTARWDGSPANSRVETGTVRHVALEPGPVLHCLVRRIADAHPRGLPLDHTYSLARQLVVGPQSSPLDDAIGRLDAAS</sequence>
<reference evidence="1 2" key="1">
    <citation type="submission" date="2020-08" db="EMBL/GenBank/DDBJ databases">
        <title>Genomic Encyclopedia of Type Strains, Phase IV (KMG-IV): sequencing the most valuable type-strain genomes for metagenomic binning, comparative biology and taxonomic classification.</title>
        <authorList>
            <person name="Goeker M."/>
        </authorList>
    </citation>
    <scope>NUCLEOTIDE SEQUENCE [LARGE SCALE GENOMIC DNA]</scope>
    <source>
        <strain evidence="1 2">DSM 40141</strain>
    </source>
</reference>
<comment type="caution">
    <text evidence="1">The sequence shown here is derived from an EMBL/GenBank/DDBJ whole genome shotgun (WGS) entry which is preliminary data.</text>
</comment>
<name>A0A7X0HGP2_9ACTN</name>
<accession>A0A7X0HGP2</accession>